<dbReference type="eggNOG" id="COG1171">
    <property type="taxonomic scope" value="Bacteria"/>
</dbReference>
<evidence type="ECO:0000313" key="8">
    <source>
        <dbReference type="Proteomes" id="UP000004949"/>
    </source>
</evidence>
<gene>
    <name evidence="7" type="ORF">GMO_22060</name>
</gene>
<evidence type="ECO:0000259" key="6">
    <source>
        <dbReference type="PROSITE" id="PS51671"/>
    </source>
</evidence>
<evidence type="ECO:0000313" key="7">
    <source>
        <dbReference type="EMBL" id="EHH67212.1"/>
    </source>
</evidence>
<organism evidence="7 8">
    <name type="scientific">Gluconobacter morbifer G707</name>
    <dbReference type="NCBI Taxonomy" id="1088869"/>
    <lineage>
        <taxon>Bacteria</taxon>
        <taxon>Pseudomonadati</taxon>
        <taxon>Pseudomonadota</taxon>
        <taxon>Alphaproteobacteria</taxon>
        <taxon>Acetobacterales</taxon>
        <taxon>Acetobacteraceae</taxon>
        <taxon>Gluconobacter</taxon>
    </lineage>
</organism>
<dbReference type="EMBL" id="AGQV01000010">
    <property type="protein sequence ID" value="EHH67212.1"/>
    <property type="molecule type" value="Genomic_DNA"/>
</dbReference>
<protein>
    <submittedName>
        <fullName evidence="7">Threonine dehydratase</fullName>
        <ecNumber evidence="7">4.3.1.19</ecNumber>
    </submittedName>
</protein>
<dbReference type="FunFam" id="3.40.50.1100:FF:000005">
    <property type="entry name" value="Threonine dehydratase catabolic"/>
    <property type="match status" value="1"/>
</dbReference>
<dbReference type="GO" id="GO:0006565">
    <property type="term" value="P:L-serine catabolic process"/>
    <property type="evidence" value="ECO:0007669"/>
    <property type="project" value="TreeGrafter"/>
</dbReference>
<dbReference type="PANTHER" id="PTHR48078:SF6">
    <property type="entry name" value="L-THREONINE DEHYDRATASE CATABOLIC TDCB"/>
    <property type="match status" value="1"/>
</dbReference>
<dbReference type="Gene3D" id="3.30.70.260">
    <property type="match status" value="1"/>
</dbReference>
<dbReference type="eggNOG" id="COG2061">
    <property type="taxonomic scope" value="Bacteria"/>
</dbReference>
<dbReference type="Pfam" id="PF00291">
    <property type="entry name" value="PALP"/>
    <property type="match status" value="1"/>
</dbReference>
<dbReference type="InterPro" id="IPR050147">
    <property type="entry name" value="Ser/Thr_Dehydratase"/>
</dbReference>
<dbReference type="AlphaFoldDB" id="G6XLF7"/>
<dbReference type="InterPro" id="IPR036052">
    <property type="entry name" value="TrpB-like_PALP_sf"/>
</dbReference>
<dbReference type="InterPro" id="IPR002912">
    <property type="entry name" value="ACT_dom"/>
</dbReference>
<comment type="caution">
    <text evidence="7">The sequence shown here is derived from an EMBL/GenBank/DDBJ whole genome shotgun (WGS) entry which is preliminary data.</text>
</comment>
<dbReference type="SUPFAM" id="SSF53686">
    <property type="entry name" value="Tryptophan synthase beta subunit-like PLP-dependent enzymes"/>
    <property type="match status" value="1"/>
</dbReference>
<dbReference type="InterPro" id="IPR044561">
    <property type="entry name" value="ACT_ThrD-II-like"/>
</dbReference>
<dbReference type="CDD" id="cd01562">
    <property type="entry name" value="Thr-dehyd"/>
    <property type="match status" value="1"/>
</dbReference>
<sequence>MSDDLTVTSVPIVTLQDIEEAHERISTTVVRTPTVSCPALSRLTGADITLKLENLQAIGSFKERGAANKMALLTPEERARGVITVSAGNHAQGVARQASLLGISATIVMPRFTPATKVAATEAWGANVVLAGDDFAQACEVAEDLQKQEGRCLVHPFNDPAVIAGQGTVALELLQDAPEIDTVVVPVGGGGLIGGIATVMSALRPDVEVIGVQVEAYASLAGFPQEDGPTRGGATIAEGIAVTRLGDHCLNAFRGKISRILVVNELQVESAITTLAEKAKQVCEGAGATGLAAVLANPDLFKGRKIALPLSGGNINARILANTILRSLLRDGRILRLIFQIPDRPGTLADISARIGSYGGNIIEVSHHRLFASPSVQTAELVVMVEARDTAHAHQIETDLARHYIVRRD</sequence>
<dbReference type="GO" id="GO:0006567">
    <property type="term" value="P:L-threonine catabolic process"/>
    <property type="evidence" value="ECO:0007669"/>
    <property type="project" value="InterPro"/>
</dbReference>
<comment type="catalytic activity">
    <reaction evidence="5">
        <text>L-serine = pyruvate + NH4(+)</text>
        <dbReference type="Rhea" id="RHEA:19169"/>
        <dbReference type="ChEBI" id="CHEBI:15361"/>
        <dbReference type="ChEBI" id="CHEBI:28938"/>
        <dbReference type="ChEBI" id="CHEBI:33384"/>
        <dbReference type="EC" id="4.3.1.17"/>
    </reaction>
</comment>
<dbReference type="RefSeq" id="WP_008852352.1">
    <property type="nucleotide sequence ID" value="NZ_AGQV01000010.1"/>
</dbReference>
<dbReference type="Gene3D" id="3.40.50.1100">
    <property type="match status" value="2"/>
</dbReference>
<dbReference type="STRING" id="1088869.GMO_22060"/>
<dbReference type="PATRIC" id="fig|1088869.3.peg.2199"/>
<dbReference type="CDD" id="cd04886">
    <property type="entry name" value="ACT_ThrD-II-like"/>
    <property type="match status" value="1"/>
</dbReference>
<proteinExistence type="inferred from homology"/>
<dbReference type="GO" id="GO:0004794">
    <property type="term" value="F:threonine deaminase activity"/>
    <property type="evidence" value="ECO:0007669"/>
    <property type="project" value="UniProtKB-EC"/>
</dbReference>
<feature type="domain" description="ACT" evidence="6">
    <location>
        <begin position="336"/>
        <end position="409"/>
    </location>
</feature>
<evidence type="ECO:0000256" key="1">
    <source>
        <dbReference type="ARBA" id="ARBA00001933"/>
    </source>
</evidence>
<dbReference type="SUPFAM" id="SSF55021">
    <property type="entry name" value="ACT-like"/>
    <property type="match status" value="1"/>
</dbReference>
<name>G6XLF7_9PROT</name>
<evidence type="ECO:0000256" key="3">
    <source>
        <dbReference type="ARBA" id="ARBA00022898"/>
    </source>
</evidence>
<dbReference type="InterPro" id="IPR005789">
    <property type="entry name" value="Thr_deHydtase_catblc"/>
</dbReference>
<dbReference type="NCBIfam" id="TIGR01127">
    <property type="entry name" value="ilvA_1Cterm"/>
    <property type="match status" value="1"/>
</dbReference>
<keyword evidence="4 7" id="KW-0456">Lyase</keyword>
<dbReference type="PROSITE" id="PS51671">
    <property type="entry name" value="ACT"/>
    <property type="match status" value="1"/>
</dbReference>
<dbReference type="PANTHER" id="PTHR48078">
    <property type="entry name" value="THREONINE DEHYDRATASE, MITOCHONDRIAL-RELATED"/>
    <property type="match status" value="1"/>
</dbReference>
<evidence type="ECO:0000256" key="2">
    <source>
        <dbReference type="ARBA" id="ARBA00010869"/>
    </source>
</evidence>
<dbReference type="EC" id="4.3.1.19" evidence="7"/>
<dbReference type="GO" id="GO:0003941">
    <property type="term" value="F:L-serine ammonia-lyase activity"/>
    <property type="evidence" value="ECO:0007669"/>
    <property type="project" value="UniProtKB-EC"/>
</dbReference>
<keyword evidence="3" id="KW-0663">Pyridoxal phosphate</keyword>
<dbReference type="OrthoDB" id="9811476at2"/>
<evidence type="ECO:0000256" key="5">
    <source>
        <dbReference type="ARBA" id="ARBA00049406"/>
    </source>
</evidence>
<keyword evidence="8" id="KW-1185">Reference proteome</keyword>
<dbReference type="Proteomes" id="UP000004949">
    <property type="component" value="Unassembled WGS sequence"/>
</dbReference>
<accession>G6XLF7</accession>
<reference evidence="7 8" key="1">
    <citation type="submission" date="2011-10" db="EMBL/GenBank/DDBJ databases">
        <title>Genome sequence of Gluconobacter morbifer G707, isolated from Drosophila gut.</title>
        <authorList>
            <person name="Lee W.-J."/>
            <person name="Kim E.-K."/>
        </authorList>
    </citation>
    <scope>NUCLEOTIDE SEQUENCE [LARGE SCALE GENOMIC DNA]</scope>
    <source>
        <strain evidence="7 8">G707</strain>
    </source>
</reference>
<comment type="cofactor">
    <cofactor evidence="1">
        <name>pyridoxal 5'-phosphate</name>
        <dbReference type="ChEBI" id="CHEBI:597326"/>
    </cofactor>
</comment>
<comment type="similarity">
    <text evidence="2">Belongs to the serine/threonine dehydratase family.</text>
</comment>
<dbReference type="NCBIfam" id="NF005600">
    <property type="entry name" value="PRK07334.1"/>
    <property type="match status" value="1"/>
</dbReference>
<dbReference type="InterPro" id="IPR001926">
    <property type="entry name" value="TrpB-like_PALP"/>
</dbReference>
<evidence type="ECO:0000256" key="4">
    <source>
        <dbReference type="ARBA" id="ARBA00023239"/>
    </source>
</evidence>
<dbReference type="InterPro" id="IPR045865">
    <property type="entry name" value="ACT-like_dom_sf"/>
</dbReference>
<dbReference type="GO" id="GO:0009097">
    <property type="term" value="P:isoleucine biosynthetic process"/>
    <property type="evidence" value="ECO:0007669"/>
    <property type="project" value="TreeGrafter"/>
</dbReference>